<keyword evidence="7 9" id="KW-0408">Iron</keyword>
<feature type="transmembrane region" description="Helical" evidence="11">
    <location>
        <begin position="6"/>
        <end position="26"/>
    </location>
</feature>
<evidence type="ECO:0000256" key="7">
    <source>
        <dbReference type="ARBA" id="ARBA00023004"/>
    </source>
</evidence>
<keyword evidence="4 9" id="KW-0349">Heme</keyword>
<sequence>MDQFYVATLSVSMLVISVIIYMKLILKPGGHRRPSPPGPRGLPVVGYLPFLGDNLLHDFKDLEQKYGPIFKLHLGHKLYTVISSPPLVKEVVRDHDAVFANRDTPVAVTVATFGGNDIAWSPHNSEWRAMRKIFVQEMMSSRSFDESYNLRREEIRKVIKHIYDGMIGKATEMGDLCFPAELNVLINMSWGGTVAGELGERVAAEVRAVVAKIPDLVGKPNVSDYYPFLAWLDVQGIKRQMENYVESLDKILDVVIAEHTNELAGDQVKRERRDYLQILLELNDEGDRGTSKITRKQLKAILMDVVAGGADTSATVEWAMAELMNNPEVMATVQKELNDVVGLNKIVEESHTPELKYLEAVVKETLRLHPPVPLLVPRSPSRSSTIGGYTIPEGSGVFINIWSIQRDPSIWDMPMEFNPQRFLHGNYDYSGNQFQYLPFGSGRRICAGRALSERMILYLLASLLHSFDWRLPQGGDDDQLDMSETYGLVLRKSTPLIVIPTPRLPDSTFYM</sequence>
<evidence type="ECO:0000256" key="11">
    <source>
        <dbReference type="SAM" id="Phobius"/>
    </source>
</evidence>
<dbReference type="Gene3D" id="1.10.630.10">
    <property type="entry name" value="Cytochrome P450"/>
    <property type="match status" value="1"/>
</dbReference>
<gene>
    <name evidence="12" type="ORF">C2S53_020654</name>
</gene>
<proteinExistence type="inferred from homology"/>
<dbReference type="InterPro" id="IPR002401">
    <property type="entry name" value="Cyt_P450_E_grp-I"/>
</dbReference>
<reference evidence="12 13" key="1">
    <citation type="journal article" date="2021" name="Nat. Commun.">
        <title>Incipient diploidization of the medicinal plant Perilla within 10,000 years.</title>
        <authorList>
            <person name="Zhang Y."/>
            <person name="Shen Q."/>
            <person name="Leng L."/>
            <person name="Zhang D."/>
            <person name="Chen S."/>
            <person name="Shi Y."/>
            <person name="Ning Z."/>
            <person name="Chen S."/>
        </authorList>
    </citation>
    <scope>NUCLEOTIDE SEQUENCE [LARGE SCALE GENOMIC DNA]</scope>
    <source>
        <strain evidence="13">cv. PC099</strain>
    </source>
</reference>
<dbReference type="PRINTS" id="PR00385">
    <property type="entry name" value="P450"/>
</dbReference>
<dbReference type="PROSITE" id="PS00086">
    <property type="entry name" value="CYTOCHROME_P450"/>
    <property type="match status" value="1"/>
</dbReference>
<comment type="subcellular location">
    <subcellularLocation>
        <location evidence="2">Membrane</location>
        <topology evidence="2">Single-pass membrane protein</topology>
    </subcellularLocation>
</comment>
<evidence type="ECO:0000256" key="8">
    <source>
        <dbReference type="ARBA" id="ARBA00023033"/>
    </source>
</evidence>
<keyword evidence="13" id="KW-1185">Reference proteome</keyword>
<evidence type="ECO:0000256" key="1">
    <source>
        <dbReference type="ARBA" id="ARBA00001971"/>
    </source>
</evidence>
<organism evidence="12 13">
    <name type="scientific">Perilla frutescens var. hirtella</name>
    <name type="common">Perilla citriodora</name>
    <name type="synonym">Perilla setoyensis</name>
    <dbReference type="NCBI Taxonomy" id="608512"/>
    <lineage>
        <taxon>Eukaryota</taxon>
        <taxon>Viridiplantae</taxon>
        <taxon>Streptophyta</taxon>
        <taxon>Embryophyta</taxon>
        <taxon>Tracheophyta</taxon>
        <taxon>Spermatophyta</taxon>
        <taxon>Magnoliopsida</taxon>
        <taxon>eudicotyledons</taxon>
        <taxon>Gunneridae</taxon>
        <taxon>Pentapetalae</taxon>
        <taxon>asterids</taxon>
        <taxon>lamiids</taxon>
        <taxon>Lamiales</taxon>
        <taxon>Lamiaceae</taxon>
        <taxon>Nepetoideae</taxon>
        <taxon>Elsholtzieae</taxon>
        <taxon>Perilla</taxon>
    </lineage>
</organism>
<dbReference type="GO" id="GO:0016705">
    <property type="term" value="F:oxidoreductase activity, acting on paired donors, with incorporation or reduction of molecular oxygen"/>
    <property type="evidence" value="ECO:0007669"/>
    <property type="project" value="InterPro"/>
</dbReference>
<dbReference type="PANTHER" id="PTHR47951:SF7">
    <property type="entry name" value="FLAVONOID 3',5'-HYDROXYLASE-LIKE ISOFORM X1"/>
    <property type="match status" value="1"/>
</dbReference>
<keyword evidence="11" id="KW-1133">Transmembrane helix</keyword>
<evidence type="ECO:0000313" key="12">
    <source>
        <dbReference type="EMBL" id="KAH6833095.1"/>
    </source>
</evidence>
<accession>A0AAD4PBK3</accession>
<comment type="cofactor">
    <cofactor evidence="1 9">
        <name>heme</name>
        <dbReference type="ChEBI" id="CHEBI:30413"/>
    </cofactor>
</comment>
<keyword evidence="11" id="KW-0812">Transmembrane</keyword>
<dbReference type="InterPro" id="IPR001128">
    <property type="entry name" value="Cyt_P450"/>
</dbReference>
<evidence type="ECO:0000256" key="3">
    <source>
        <dbReference type="ARBA" id="ARBA00010617"/>
    </source>
</evidence>
<dbReference type="Pfam" id="PF00067">
    <property type="entry name" value="p450"/>
    <property type="match status" value="1"/>
</dbReference>
<keyword evidence="8 10" id="KW-0503">Monooxygenase</keyword>
<dbReference type="Proteomes" id="UP001190926">
    <property type="component" value="Unassembled WGS sequence"/>
</dbReference>
<dbReference type="EMBL" id="SDAM02000060">
    <property type="protein sequence ID" value="KAH6833095.1"/>
    <property type="molecule type" value="Genomic_DNA"/>
</dbReference>
<dbReference type="InterPro" id="IPR036396">
    <property type="entry name" value="Cyt_P450_sf"/>
</dbReference>
<dbReference type="GO" id="GO:0016020">
    <property type="term" value="C:membrane"/>
    <property type="evidence" value="ECO:0007669"/>
    <property type="project" value="UniProtKB-SubCell"/>
</dbReference>
<evidence type="ECO:0000256" key="2">
    <source>
        <dbReference type="ARBA" id="ARBA00004167"/>
    </source>
</evidence>
<dbReference type="SUPFAM" id="SSF48264">
    <property type="entry name" value="Cytochrome P450"/>
    <property type="match status" value="1"/>
</dbReference>
<dbReference type="AlphaFoldDB" id="A0AAD4PBK3"/>
<comment type="similarity">
    <text evidence="3 10">Belongs to the cytochrome P450 family.</text>
</comment>
<dbReference type="InterPro" id="IPR017972">
    <property type="entry name" value="Cyt_P450_CS"/>
</dbReference>
<protein>
    <submittedName>
        <fullName evidence="12">Uncharacterized protein</fullName>
    </submittedName>
</protein>
<evidence type="ECO:0000256" key="10">
    <source>
        <dbReference type="RuleBase" id="RU000461"/>
    </source>
</evidence>
<dbReference type="GO" id="GO:0005506">
    <property type="term" value="F:iron ion binding"/>
    <property type="evidence" value="ECO:0007669"/>
    <property type="project" value="InterPro"/>
</dbReference>
<dbReference type="GO" id="GO:0004497">
    <property type="term" value="F:monooxygenase activity"/>
    <property type="evidence" value="ECO:0007669"/>
    <property type="project" value="UniProtKB-KW"/>
</dbReference>
<keyword evidence="6 10" id="KW-0560">Oxidoreductase</keyword>
<dbReference type="PANTHER" id="PTHR47951">
    <property type="entry name" value="OS08G0547900 PROTEIN"/>
    <property type="match status" value="1"/>
</dbReference>
<name>A0AAD4PBK3_PERFH</name>
<feature type="binding site" description="axial binding residue" evidence="9">
    <location>
        <position position="446"/>
    </location>
    <ligand>
        <name>heme</name>
        <dbReference type="ChEBI" id="CHEBI:30413"/>
    </ligand>
    <ligandPart>
        <name>Fe</name>
        <dbReference type="ChEBI" id="CHEBI:18248"/>
    </ligandPart>
</feature>
<dbReference type="FunFam" id="1.10.630.10:FF:000126">
    <property type="entry name" value="Predicted protein"/>
    <property type="match status" value="1"/>
</dbReference>
<evidence type="ECO:0000313" key="13">
    <source>
        <dbReference type="Proteomes" id="UP001190926"/>
    </source>
</evidence>
<keyword evidence="5 9" id="KW-0479">Metal-binding</keyword>
<evidence type="ECO:0000256" key="5">
    <source>
        <dbReference type="ARBA" id="ARBA00022723"/>
    </source>
</evidence>
<dbReference type="GO" id="GO:0020037">
    <property type="term" value="F:heme binding"/>
    <property type="evidence" value="ECO:0007669"/>
    <property type="project" value="InterPro"/>
</dbReference>
<evidence type="ECO:0000256" key="6">
    <source>
        <dbReference type="ARBA" id="ARBA00023002"/>
    </source>
</evidence>
<dbReference type="PRINTS" id="PR00463">
    <property type="entry name" value="EP450I"/>
</dbReference>
<evidence type="ECO:0000256" key="4">
    <source>
        <dbReference type="ARBA" id="ARBA00022617"/>
    </source>
</evidence>
<keyword evidence="11" id="KW-0472">Membrane</keyword>
<comment type="caution">
    <text evidence="12">The sequence shown here is derived from an EMBL/GenBank/DDBJ whole genome shotgun (WGS) entry which is preliminary data.</text>
</comment>
<evidence type="ECO:0000256" key="9">
    <source>
        <dbReference type="PIRSR" id="PIRSR602401-1"/>
    </source>
</evidence>